<reference evidence="1 2" key="1">
    <citation type="submission" date="2015-02" db="EMBL/GenBank/DDBJ databases">
        <title>Single-cell genomics of uncultivated deep-branching MTB reveals a conserved set of magnetosome genes.</title>
        <authorList>
            <person name="Kolinko S."/>
            <person name="Richter M."/>
            <person name="Glockner F.O."/>
            <person name="Brachmann A."/>
            <person name="Schuler D."/>
        </authorList>
    </citation>
    <scope>NUCLEOTIDE SEQUENCE [LARGE SCALE GENOMIC DNA]</scope>
    <source>
        <strain evidence="1">TM-1</strain>
    </source>
</reference>
<dbReference type="AlphaFoldDB" id="A0A0F3GQI5"/>
<gene>
    <name evidence="1" type="ORF">MBAV_003559</name>
</gene>
<evidence type="ECO:0000313" key="2">
    <source>
        <dbReference type="Proteomes" id="UP000033423"/>
    </source>
</evidence>
<comment type="caution">
    <text evidence="1">The sequence shown here is derived from an EMBL/GenBank/DDBJ whole genome shotgun (WGS) entry which is preliminary data.</text>
</comment>
<dbReference type="Proteomes" id="UP000033423">
    <property type="component" value="Unassembled WGS sequence"/>
</dbReference>
<name>A0A0F3GQI5_9BACT</name>
<dbReference type="EMBL" id="LACI01001551">
    <property type="protein sequence ID" value="KJU84249.1"/>
    <property type="molecule type" value="Genomic_DNA"/>
</dbReference>
<keyword evidence="2" id="KW-1185">Reference proteome</keyword>
<evidence type="ECO:0000313" key="1">
    <source>
        <dbReference type="EMBL" id="KJU84249.1"/>
    </source>
</evidence>
<proteinExistence type="predicted"/>
<organism evidence="1 2">
    <name type="scientific">Candidatus Magnetobacterium bavaricum</name>
    <dbReference type="NCBI Taxonomy" id="29290"/>
    <lineage>
        <taxon>Bacteria</taxon>
        <taxon>Pseudomonadati</taxon>
        <taxon>Nitrospirota</taxon>
        <taxon>Thermodesulfovibrionia</taxon>
        <taxon>Thermodesulfovibrionales</taxon>
        <taxon>Candidatus Magnetobacteriaceae</taxon>
        <taxon>Candidatus Magnetobacterium</taxon>
    </lineage>
</organism>
<sequence length="75" mass="8539">MYTITASIIVKKKHNRALNIEARLNIPVLKKYVKKTIVTFESILGPINLIDMLSSTNPITKVQAKAFDMFHLTPR</sequence>
<accession>A0A0F3GQI5</accession>
<protein>
    <submittedName>
        <fullName evidence="1">Uncharacterized protein</fullName>
    </submittedName>
</protein>